<dbReference type="OrthoDB" id="8936120at2759"/>
<dbReference type="PANTHER" id="PTHR16675">
    <property type="entry name" value="MHC CLASS I-RELATED"/>
    <property type="match status" value="1"/>
</dbReference>
<evidence type="ECO:0000256" key="1">
    <source>
        <dbReference type="ARBA" id="ARBA00004236"/>
    </source>
</evidence>
<reference evidence="9" key="2">
    <citation type="submission" date="2012-12" db="UniProtKB">
        <authorList>
            <consortium name="Ensembl"/>
        </authorList>
    </citation>
    <scope>IDENTIFICATION</scope>
</reference>
<protein>
    <submittedName>
        <fullName evidence="9 11">Major histocompatibility complex class I-related gene protein-like</fullName>
    </submittedName>
</protein>
<dbReference type="Reactome" id="R-XTR-6798695">
    <property type="pathway name" value="Neutrophil degranulation"/>
</dbReference>
<dbReference type="Proteomes" id="UP000008143">
    <property type="component" value="Chromosome 8"/>
</dbReference>
<dbReference type="AGR" id="Xenbase:XB-GENE-29080315"/>
<dbReference type="PANTHER" id="PTHR16675:SF281">
    <property type="entry name" value="MAJOR HISTOCOMPATIBILITY COMPLEX CLASS I-RELATED GENE PROTEIN-LIKE"/>
    <property type="match status" value="1"/>
</dbReference>
<evidence type="ECO:0000259" key="8">
    <source>
        <dbReference type="PROSITE" id="PS50835"/>
    </source>
</evidence>
<dbReference type="Ensembl" id="ENSXETT00000035918">
    <property type="protein sequence ID" value="ENSXETP00000035918"/>
    <property type="gene ID" value="ENSXETG00000030689"/>
</dbReference>
<dbReference type="InterPro" id="IPR011161">
    <property type="entry name" value="MHC_I-like_Ag-recog"/>
</dbReference>
<dbReference type="Gene3D" id="2.60.40.10">
    <property type="entry name" value="Immunoglobulins"/>
    <property type="match status" value="1"/>
</dbReference>
<dbReference type="KEGG" id="xtr:100490728"/>
<dbReference type="SUPFAM" id="SSF48726">
    <property type="entry name" value="Immunoglobulin"/>
    <property type="match status" value="1"/>
</dbReference>
<dbReference type="InterPro" id="IPR003597">
    <property type="entry name" value="Ig_C1-set"/>
</dbReference>
<keyword evidence="10" id="KW-1185">Reference proteome</keyword>
<dbReference type="InterPro" id="IPR036179">
    <property type="entry name" value="Ig-like_dom_sf"/>
</dbReference>
<dbReference type="InterPro" id="IPR007110">
    <property type="entry name" value="Ig-like_dom"/>
</dbReference>
<dbReference type="Pfam" id="PF00129">
    <property type="entry name" value="MHC_I"/>
    <property type="match status" value="1"/>
</dbReference>
<dbReference type="GO" id="GO:0006955">
    <property type="term" value="P:immune response"/>
    <property type="evidence" value="ECO:0000318"/>
    <property type="project" value="GO_Central"/>
</dbReference>
<feature type="domain" description="Ig-like" evidence="8">
    <location>
        <begin position="209"/>
        <end position="294"/>
    </location>
</feature>
<dbReference type="STRING" id="8364.ENSXETP00000035918"/>
<evidence type="ECO:0000256" key="7">
    <source>
        <dbReference type="SAM" id="Phobius"/>
    </source>
</evidence>
<dbReference type="RefSeq" id="XP_031748015.1">
    <property type="nucleotide sequence ID" value="XM_031892155.1"/>
</dbReference>
<dbReference type="GeneTree" id="ENSGT01120000271825"/>
<dbReference type="OMA" id="NTENPEY"/>
<comment type="subcellular location">
    <subcellularLocation>
        <location evidence="1">Cell membrane</location>
    </subcellularLocation>
</comment>
<dbReference type="PROSITE" id="PS50835">
    <property type="entry name" value="IG_LIKE"/>
    <property type="match status" value="1"/>
</dbReference>
<dbReference type="HOGENOM" id="CLU_047501_0_1_1"/>
<gene>
    <name evidence="9 11 12" type="primary">LOC100490728</name>
</gene>
<reference evidence="9" key="1">
    <citation type="journal article" date="2010" name="Science">
        <title>The genome of the Western clawed frog Xenopus tropicalis.</title>
        <authorList>
            <person name="Hellsten U."/>
            <person name="Harland R.M."/>
            <person name="Gilchrist M.J."/>
            <person name="Hendrix D."/>
            <person name="Jurka J."/>
            <person name="Kapitonov V."/>
            <person name="Ovcharenko I."/>
            <person name="Putnam N.H."/>
            <person name="Shu S."/>
            <person name="Taher L."/>
            <person name="Blitz I.L."/>
            <person name="Blumberg B."/>
            <person name="Dichmann D.S."/>
            <person name="Dubchak I."/>
            <person name="Amaya E."/>
            <person name="Detter J.C."/>
            <person name="Fletcher R."/>
            <person name="Gerhard D.S."/>
            <person name="Goodstein D."/>
            <person name="Graves T."/>
            <person name="Grigoriev I.V."/>
            <person name="Grimwood J."/>
            <person name="Kawashima T."/>
            <person name="Lindquist E."/>
            <person name="Lucas S.M."/>
            <person name="Mead P.E."/>
            <person name="Mitros T."/>
            <person name="Ogino H."/>
            <person name="Ohta Y."/>
            <person name="Poliakov A.V."/>
            <person name="Pollet N."/>
            <person name="Robert J."/>
            <person name="Salamov A."/>
            <person name="Sater A.K."/>
            <person name="Schmutz J."/>
            <person name="Terry A."/>
            <person name="Vize P.D."/>
            <person name="Warren W.C."/>
            <person name="Wells D."/>
            <person name="Wills A."/>
            <person name="Wilson R.K."/>
            <person name="Zimmerman L.B."/>
            <person name="Zorn A.M."/>
            <person name="Grainger R."/>
            <person name="Grammer T."/>
            <person name="Khokha M.K."/>
            <person name="Richardson P.M."/>
            <person name="Rokhsar D.S."/>
        </authorList>
    </citation>
    <scope>NUCLEOTIDE SEQUENCE [LARGE SCALE GENOMIC DNA]</scope>
    <source>
        <strain evidence="9">Nigerian</strain>
    </source>
</reference>
<evidence type="ECO:0000256" key="3">
    <source>
        <dbReference type="ARBA" id="ARBA00022729"/>
    </source>
</evidence>
<proteinExistence type="predicted"/>
<dbReference type="GeneID" id="100490728"/>
<dbReference type="InterPro" id="IPR013783">
    <property type="entry name" value="Ig-like_fold"/>
</dbReference>
<dbReference type="eggNOG" id="ENOG502RQEK">
    <property type="taxonomic scope" value="Eukaryota"/>
</dbReference>
<dbReference type="GO" id="GO:0009897">
    <property type="term" value="C:external side of plasma membrane"/>
    <property type="evidence" value="ECO:0000318"/>
    <property type="project" value="GO_Central"/>
</dbReference>
<dbReference type="SUPFAM" id="SSF54452">
    <property type="entry name" value="MHC antigen-recognition domain"/>
    <property type="match status" value="1"/>
</dbReference>
<dbReference type="SMART" id="SM00407">
    <property type="entry name" value="IGc1"/>
    <property type="match status" value="1"/>
</dbReference>
<dbReference type="FunFam" id="2.60.40.10:FF:001497">
    <property type="entry name" value="MHC class I antigen"/>
    <property type="match status" value="1"/>
</dbReference>
<sequence>MCCTRDTRRMGIVGFLLLGLGAHIASCGSHILHYCITAVVSDPAYGLPQYSIVGYVDNLLIGRYSSQTRRPEFLIQSLRDLFEHTEELTRIIHHKENADTMIMKVILSSLNKTGDGDFHIFQIKYACELLEDSSISGKEELALNAKTFITYNTENPEYIPVVPAALTAAQKWTELYAKLEKDYMEHECVSHLKLYLPYLKKDLEKKVPPKVKVSSSESESGTKLHCRVYGFYPRDVEVKWIKNGRDEIHSEEAAQILPNPDGTYQIRVSVGVTPEGGATYSCHTDHSSLEKTLVVPFEANNGMLLYILIALAVTVILLAVLLGVFIHRKRSDRQPVNTEETD</sequence>
<keyword evidence="7" id="KW-0812">Transmembrane</keyword>
<keyword evidence="2" id="KW-1003">Cell membrane</keyword>
<dbReference type="Gene3D" id="3.30.500.10">
    <property type="entry name" value="MHC class I-like antigen recognition-like"/>
    <property type="match status" value="1"/>
</dbReference>
<dbReference type="InterPro" id="IPR037055">
    <property type="entry name" value="MHC_I-like_Ag-recog_sf"/>
</dbReference>
<organism evidence="9">
    <name type="scientific">Xenopus tropicalis</name>
    <name type="common">Western clawed frog</name>
    <name type="synonym">Silurana tropicalis</name>
    <dbReference type="NCBI Taxonomy" id="8364"/>
    <lineage>
        <taxon>Eukaryota</taxon>
        <taxon>Metazoa</taxon>
        <taxon>Chordata</taxon>
        <taxon>Craniata</taxon>
        <taxon>Vertebrata</taxon>
        <taxon>Euteleostomi</taxon>
        <taxon>Amphibia</taxon>
        <taxon>Batrachia</taxon>
        <taxon>Anura</taxon>
        <taxon>Pipoidea</taxon>
        <taxon>Pipidae</taxon>
        <taxon>Xenopodinae</taxon>
        <taxon>Xenopus</taxon>
        <taxon>Silurana</taxon>
    </lineage>
</organism>
<accession>K9J892</accession>
<keyword evidence="4 7" id="KW-0472">Membrane</keyword>
<dbReference type="Reactome" id="R-XTR-983170">
    <property type="pathway name" value="Antigen Presentation: Folding, assembly and peptide loading of class I MHC"/>
</dbReference>
<evidence type="ECO:0000313" key="9">
    <source>
        <dbReference type="Ensembl" id="ENSXETP00000035918"/>
    </source>
</evidence>
<feature type="transmembrane region" description="Helical" evidence="7">
    <location>
        <begin position="303"/>
        <end position="326"/>
    </location>
</feature>
<dbReference type="Bgee" id="ENSXETG00000030689">
    <property type="expression patterns" value="Expressed in 4-cell stage embryo"/>
</dbReference>
<dbReference type="Pfam" id="PF07654">
    <property type="entry name" value="C1-set"/>
    <property type="match status" value="1"/>
</dbReference>
<reference evidence="11" key="3">
    <citation type="submission" date="2025-04" db="UniProtKB">
        <authorList>
            <consortium name="RefSeq"/>
        </authorList>
    </citation>
    <scope>IDENTIFICATION</scope>
    <source>
        <strain evidence="11">Nigerian</strain>
        <tissue evidence="11">Liver and blood</tissue>
    </source>
</reference>
<dbReference type="InterPro" id="IPR050208">
    <property type="entry name" value="MHC_class-I_related"/>
</dbReference>
<name>K9J892_XENTR</name>
<dbReference type="Xenbase" id="XB-GENE-29080315">
    <property type="gene designation" value="LOC100490728"/>
</dbReference>
<dbReference type="InterPro" id="IPR011162">
    <property type="entry name" value="MHC_I/II-like_Ag-recog"/>
</dbReference>
<evidence type="ECO:0000313" key="10">
    <source>
        <dbReference type="Proteomes" id="UP000008143"/>
    </source>
</evidence>
<evidence type="ECO:0000256" key="4">
    <source>
        <dbReference type="ARBA" id="ARBA00023136"/>
    </source>
</evidence>
<evidence type="ECO:0000256" key="2">
    <source>
        <dbReference type="ARBA" id="ARBA00022475"/>
    </source>
</evidence>
<dbReference type="AlphaFoldDB" id="K9J892"/>
<evidence type="ECO:0000256" key="6">
    <source>
        <dbReference type="ARBA" id="ARBA00023180"/>
    </source>
</evidence>
<keyword evidence="7" id="KW-1133">Transmembrane helix</keyword>
<evidence type="ECO:0000313" key="11">
    <source>
        <dbReference type="RefSeq" id="XP_031748015.1"/>
    </source>
</evidence>
<keyword evidence="5" id="KW-1015">Disulfide bond</keyword>
<keyword evidence="3" id="KW-0732">Signal</keyword>
<evidence type="ECO:0000313" key="12">
    <source>
        <dbReference type="Xenbase" id="XB-GENE-29080315"/>
    </source>
</evidence>
<keyword evidence="6" id="KW-0325">Glycoprotein</keyword>
<evidence type="ECO:0000256" key="5">
    <source>
        <dbReference type="ARBA" id="ARBA00023157"/>
    </source>
</evidence>
<dbReference type="GO" id="GO:0005615">
    <property type="term" value="C:extracellular space"/>
    <property type="evidence" value="ECO:0000318"/>
    <property type="project" value="GO_Central"/>
</dbReference>
<dbReference type="FunFam" id="3.30.500.10:FF:000003">
    <property type="entry name" value="IgG receptor FcRn large subunit p51"/>
    <property type="match status" value="1"/>
</dbReference>